<dbReference type="InterPro" id="IPR023214">
    <property type="entry name" value="HAD_sf"/>
</dbReference>
<dbReference type="SUPFAM" id="SSF56784">
    <property type="entry name" value="HAD-like"/>
    <property type="match status" value="1"/>
</dbReference>
<dbReference type="SFLD" id="SFLDS00003">
    <property type="entry name" value="Haloacid_Dehalogenase"/>
    <property type="match status" value="1"/>
</dbReference>
<dbReference type="Pfam" id="PF00702">
    <property type="entry name" value="Hydrolase"/>
    <property type="match status" value="1"/>
</dbReference>
<dbReference type="Proteomes" id="UP000664658">
    <property type="component" value="Unassembled WGS sequence"/>
</dbReference>
<evidence type="ECO:0000313" key="3">
    <source>
        <dbReference type="Proteomes" id="UP000664658"/>
    </source>
</evidence>
<comment type="caution">
    <text evidence="2">The sequence shown here is derived from an EMBL/GenBank/DDBJ whole genome shotgun (WGS) entry which is preliminary data.</text>
</comment>
<dbReference type="NCBIfam" id="TIGR01509">
    <property type="entry name" value="HAD-SF-IA-v3"/>
    <property type="match status" value="1"/>
</dbReference>
<dbReference type="GO" id="GO:0046872">
    <property type="term" value="F:metal ion binding"/>
    <property type="evidence" value="ECO:0007669"/>
    <property type="project" value="UniProtKB-KW"/>
</dbReference>
<dbReference type="GO" id="GO:0050308">
    <property type="term" value="F:sugar-phosphatase activity"/>
    <property type="evidence" value="ECO:0007669"/>
    <property type="project" value="TreeGrafter"/>
</dbReference>
<dbReference type="PANTHER" id="PTHR43481:SF4">
    <property type="entry name" value="GLYCEROL-1-PHOSPHATE PHOSPHOHYDROLASE 1-RELATED"/>
    <property type="match status" value="1"/>
</dbReference>
<keyword evidence="2" id="KW-0378">Hydrolase</keyword>
<dbReference type="SFLD" id="SFLDG01129">
    <property type="entry name" value="C1.5:_HAD__Beta-PGM__Phosphata"/>
    <property type="match status" value="1"/>
</dbReference>
<proteinExistence type="predicted"/>
<protein>
    <submittedName>
        <fullName evidence="2">HAD-IA family hydrolase</fullName>
    </submittedName>
</protein>
<gene>
    <name evidence="2" type="ORF">J2R62_00255</name>
</gene>
<dbReference type="InterPro" id="IPR006439">
    <property type="entry name" value="HAD-SF_hydro_IA"/>
</dbReference>
<evidence type="ECO:0000256" key="1">
    <source>
        <dbReference type="ARBA" id="ARBA00022723"/>
    </source>
</evidence>
<dbReference type="InterPro" id="IPR051806">
    <property type="entry name" value="HAD-like_SPP"/>
</dbReference>
<dbReference type="GeneID" id="69705638"/>
<accession>A0A8I1W2E9</accession>
<dbReference type="EMBL" id="JAFNAA010000001">
    <property type="protein sequence ID" value="MBO1106664.1"/>
    <property type="molecule type" value="Genomic_DNA"/>
</dbReference>
<dbReference type="RefSeq" id="WP_207541371.1">
    <property type="nucleotide sequence ID" value="NZ_CP087711.1"/>
</dbReference>
<organism evidence="2 3">
    <name type="scientific">Plesiomonas shigelloides</name>
    <name type="common">Aeromonas shigelloides</name>
    <dbReference type="NCBI Taxonomy" id="703"/>
    <lineage>
        <taxon>Bacteria</taxon>
        <taxon>Pseudomonadati</taxon>
        <taxon>Pseudomonadota</taxon>
        <taxon>Gammaproteobacteria</taxon>
        <taxon>Enterobacterales</taxon>
        <taxon>Enterobacteriaceae</taxon>
        <taxon>Plesiomonas</taxon>
    </lineage>
</organism>
<reference evidence="2" key="1">
    <citation type="submission" date="2021-03" db="EMBL/GenBank/DDBJ databases">
        <title>Plesiomonas shigelloides zfcc0051, isolated from zebrafish feces.</title>
        <authorList>
            <person name="Vanderhoek Z."/>
            <person name="Gaulke C."/>
        </authorList>
    </citation>
    <scope>NUCLEOTIDE SEQUENCE</scope>
    <source>
        <strain evidence="2">Zfcc0051</strain>
    </source>
</reference>
<dbReference type="InterPro" id="IPR036412">
    <property type="entry name" value="HAD-like_sf"/>
</dbReference>
<keyword evidence="1" id="KW-0479">Metal-binding</keyword>
<dbReference type="AlphaFoldDB" id="A0A8I1W2E9"/>
<dbReference type="Gene3D" id="1.10.150.240">
    <property type="entry name" value="Putative phosphatase, domain 2"/>
    <property type="match status" value="1"/>
</dbReference>
<sequence length="217" mass="23589">MKHLQLQAEALLLDMDGTLVQSTTEVEKVWRQWCQWHALAPEPVLAICHGQRAQEVIRAIAPHLDIAAEAARLDALELSLTTDVHAIAGCREWLQRLPPSRWALVTSASHPLARQRLQSADLPLPALLIGAEDVAHGKPDPQPYLLAAARLGLAPARCLVFEDAHAGITSALQAGCQVIQVGGQQKQHPDVRAIIRDWQQITIDCPAQGPLSITLSA</sequence>
<dbReference type="Gene3D" id="3.40.50.1000">
    <property type="entry name" value="HAD superfamily/HAD-like"/>
    <property type="match status" value="1"/>
</dbReference>
<dbReference type="PANTHER" id="PTHR43481">
    <property type="entry name" value="FRUCTOSE-1-PHOSPHATE PHOSPHATASE"/>
    <property type="match status" value="1"/>
</dbReference>
<name>A0A8I1W2E9_PLESH</name>
<dbReference type="InterPro" id="IPR023198">
    <property type="entry name" value="PGP-like_dom2"/>
</dbReference>
<evidence type="ECO:0000313" key="2">
    <source>
        <dbReference type="EMBL" id="MBO1106664.1"/>
    </source>
</evidence>